<dbReference type="PANTHER" id="PTHR37984">
    <property type="entry name" value="PROTEIN CBG26694"/>
    <property type="match status" value="1"/>
</dbReference>
<dbReference type="InterPro" id="IPR043502">
    <property type="entry name" value="DNA/RNA_pol_sf"/>
</dbReference>
<name>A0A8J6LC15_TENMO</name>
<evidence type="ECO:0000256" key="4">
    <source>
        <dbReference type="ARBA" id="ARBA00022722"/>
    </source>
</evidence>
<dbReference type="InterPro" id="IPR021109">
    <property type="entry name" value="Peptidase_aspartic_dom_sf"/>
</dbReference>
<evidence type="ECO:0000256" key="8">
    <source>
        <dbReference type="SAM" id="MobiDB-lite"/>
    </source>
</evidence>
<dbReference type="SUPFAM" id="SSF56672">
    <property type="entry name" value="DNA/RNA polymerases"/>
    <property type="match status" value="1"/>
</dbReference>
<dbReference type="InterPro" id="IPR036691">
    <property type="entry name" value="Endo/exonu/phosph_ase_sf"/>
</dbReference>
<dbReference type="Gene3D" id="3.10.10.10">
    <property type="entry name" value="HIV Type 1 Reverse Transcriptase, subunit A, domain 1"/>
    <property type="match status" value="2"/>
</dbReference>
<dbReference type="CDD" id="cd01647">
    <property type="entry name" value="RT_LTR"/>
    <property type="match status" value="1"/>
</dbReference>
<dbReference type="FunFam" id="3.30.70.270:FF:000026">
    <property type="entry name" value="Transposon Ty3-G Gag-Pol polyprotein"/>
    <property type="match status" value="1"/>
</dbReference>
<feature type="compositionally biased region" description="Polar residues" evidence="8">
    <location>
        <begin position="1661"/>
        <end position="1671"/>
    </location>
</feature>
<keyword evidence="4" id="KW-0540">Nuclease</keyword>
<dbReference type="Gene3D" id="3.30.70.270">
    <property type="match status" value="2"/>
</dbReference>
<evidence type="ECO:0000256" key="6">
    <source>
        <dbReference type="ARBA" id="ARBA00022801"/>
    </source>
</evidence>
<dbReference type="Pfam" id="PF14529">
    <property type="entry name" value="Exo_endo_phos_2"/>
    <property type="match status" value="1"/>
</dbReference>
<dbReference type="Gene3D" id="3.60.10.10">
    <property type="entry name" value="Endonuclease/exonuclease/phosphatase"/>
    <property type="match status" value="1"/>
</dbReference>
<feature type="compositionally biased region" description="Basic and acidic residues" evidence="8">
    <location>
        <begin position="396"/>
        <end position="410"/>
    </location>
</feature>
<dbReference type="Gene3D" id="2.40.70.10">
    <property type="entry name" value="Acid Proteases"/>
    <property type="match status" value="1"/>
</dbReference>
<dbReference type="Pfam" id="PF00078">
    <property type="entry name" value="RVT_1"/>
    <property type="match status" value="1"/>
</dbReference>
<dbReference type="InterPro" id="IPR000477">
    <property type="entry name" value="RT_dom"/>
</dbReference>
<dbReference type="EMBL" id="JABDTM020021242">
    <property type="protein sequence ID" value="KAH0816609.1"/>
    <property type="molecule type" value="Genomic_DNA"/>
</dbReference>
<proteinExistence type="predicted"/>
<dbReference type="InterPro" id="IPR043128">
    <property type="entry name" value="Rev_trsase/Diguanyl_cyclase"/>
</dbReference>
<dbReference type="Pfam" id="PF17917">
    <property type="entry name" value="RT_RNaseH"/>
    <property type="match status" value="1"/>
</dbReference>
<accession>A0A8J6LC15</accession>
<evidence type="ECO:0000256" key="3">
    <source>
        <dbReference type="ARBA" id="ARBA00022695"/>
    </source>
</evidence>
<dbReference type="GO" id="GO:0003676">
    <property type="term" value="F:nucleic acid binding"/>
    <property type="evidence" value="ECO:0007669"/>
    <property type="project" value="InterPro"/>
</dbReference>
<dbReference type="GO" id="GO:0016787">
    <property type="term" value="F:hydrolase activity"/>
    <property type="evidence" value="ECO:0007669"/>
    <property type="project" value="UniProtKB-KW"/>
</dbReference>
<gene>
    <name evidence="10" type="ORF">GEV33_006182</name>
</gene>
<evidence type="ECO:0000313" key="10">
    <source>
        <dbReference type="EMBL" id="KAH0816609.1"/>
    </source>
</evidence>
<keyword evidence="11" id="KW-1185">Reference proteome</keyword>
<evidence type="ECO:0000256" key="2">
    <source>
        <dbReference type="ARBA" id="ARBA00022679"/>
    </source>
</evidence>
<evidence type="ECO:0000256" key="7">
    <source>
        <dbReference type="ARBA" id="ARBA00022918"/>
    </source>
</evidence>
<evidence type="ECO:0000313" key="11">
    <source>
        <dbReference type="Proteomes" id="UP000719412"/>
    </source>
</evidence>
<organism evidence="10 11">
    <name type="scientific">Tenebrio molitor</name>
    <name type="common">Yellow mealworm beetle</name>
    <dbReference type="NCBI Taxonomy" id="7067"/>
    <lineage>
        <taxon>Eukaryota</taxon>
        <taxon>Metazoa</taxon>
        <taxon>Ecdysozoa</taxon>
        <taxon>Arthropoda</taxon>
        <taxon>Hexapoda</taxon>
        <taxon>Insecta</taxon>
        <taxon>Pterygota</taxon>
        <taxon>Neoptera</taxon>
        <taxon>Endopterygota</taxon>
        <taxon>Coleoptera</taxon>
        <taxon>Polyphaga</taxon>
        <taxon>Cucujiformia</taxon>
        <taxon>Tenebrionidae</taxon>
        <taxon>Tenebrio</taxon>
    </lineage>
</organism>
<feature type="domain" description="CCHC-type" evidence="9">
    <location>
        <begin position="1051"/>
        <end position="1067"/>
    </location>
</feature>
<keyword evidence="7" id="KW-0695">RNA-directed DNA polymerase</keyword>
<keyword evidence="6" id="KW-0378">Hydrolase</keyword>
<dbReference type="CDD" id="cd09274">
    <property type="entry name" value="RNase_HI_RT_Ty3"/>
    <property type="match status" value="1"/>
</dbReference>
<feature type="domain" description="CCHC-type" evidence="9">
    <location>
        <begin position="1032"/>
        <end position="1047"/>
    </location>
</feature>
<evidence type="ECO:0000256" key="5">
    <source>
        <dbReference type="ARBA" id="ARBA00022759"/>
    </source>
</evidence>
<dbReference type="SUPFAM" id="SSF50630">
    <property type="entry name" value="Acid proteases"/>
    <property type="match status" value="1"/>
</dbReference>
<reference evidence="10" key="2">
    <citation type="submission" date="2021-08" db="EMBL/GenBank/DDBJ databases">
        <authorList>
            <person name="Eriksson T."/>
        </authorList>
    </citation>
    <scope>NUCLEOTIDE SEQUENCE</scope>
    <source>
        <strain evidence="10">Stoneville</strain>
        <tissue evidence="10">Whole head</tissue>
    </source>
</reference>
<dbReference type="InterPro" id="IPR041373">
    <property type="entry name" value="RT_RNaseH"/>
</dbReference>
<protein>
    <recommendedName>
        <fullName evidence="1">RNA-directed DNA polymerase</fullName>
        <ecNumber evidence="1">2.7.7.49</ecNumber>
    </recommendedName>
</protein>
<dbReference type="InterPro" id="IPR001878">
    <property type="entry name" value="Znf_CCHC"/>
</dbReference>
<feature type="region of interest" description="Disordered" evidence="8">
    <location>
        <begin position="468"/>
        <end position="500"/>
    </location>
</feature>
<dbReference type="Gene3D" id="4.10.60.10">
    <property type="entry name" value="Zinc finger, CCHC-type"/>
    <property type="match status" value="1"/>
</dbReference>
<dbReference type="InterPro" id="IPR005135">
    <property type="entry name" value="Endo/exonuclease/phosphatase"/>
</dbReference>
<dbReference type="GO" id="GO:0004519">
    <property type="term" value="F:endonuclease activity"/>
    <property type="evidence" value="ECO:0007669"/>
    <property type="project" value="UniProtKB-KW"/>
</dbReference>
<dbReference type="PANTHER" id="PTHR37984:SF9">
    <property type="entry name" value="INTEGRASE CATALYTIC DOMAIN-CONTAINING PROTEIN"/>
    <property type="match status" value="1"/>
</dbReference>
<dbReference type="SUPFAM" id="SSF56219">
    <property type="entry name" value="DNase I-like"/>
    <property type="match status" value="1"/>
</dbReference>
<feature type="region of interest" description="Disordered" evidence="8">
    <location>
        <begin position="1655"/>
        <end position="1685"/>
    </location>
</feature>
<reference evidence="10" key="1">
    <citation type="journal article" date="2020" name="J Insects Food Feed">
        <title>The yellow mealworm (Tenebrio molitor) genome: a resource for the emerging insects as food and feed industry.</title>
        <authorList>
            <person name="Eriksson T."/>
            <person name="Andere A."/>
            <person name="Kelstrup H."/>
            <person name="Emery V."/>
            <person name="Picard C."/>
        </authorList>
    </citation>
    <scope>NUCLEOTIDE SEQUENCE</scope>
    <source>
        <strain evidence="10">Stoneville</strain>
        <tissue evidence="10">Whole head</tissue>
    </source>
</reference>
<dbReference type="InterPro" id="IPR050951">
    <property type="entry name" value="Retrovirus_Pol_polyprotein"/>
</dbReference>
<dbReference type="Proteomes" id="UP000719412">
    <property type="component" value="Unassembled WGS sequence"/>
</dbReference>
<comment type="caution">
    <text evidence="10">The sequence shown here is derived from an EMBL/GenBank/DDBJ whole genome shotgun (WGS) entry which is preliminary data.</text>
</comment>
<evidence type="ECO:0000259" key="9">
    <source>
        <dbReference type="SMART" id="SM00343"/>
    </source>
</evidence>
<dbReference type="GO" id="GO:0008270">
    <property type="term" value="F:zinc ion binding"/>
    <property type="evidence" value="ECO:0007669"/>
    <property type="project" value="InterPro"/>
</dbReference>
<keyword evidence="5" id="KW-0255">Endonuclease</keyword>
<dbReference type="EC" id="2.7.7.49" evidence="1"/>
<evidence type="ECO:0000256" key="1">
    <source>
        <dbReference type="ARBA" id="ARBA00012493"/>
    </source>
</evidence>
<feature type="region of interest" description="Disordered" evidence="8">
    <location>
        <begin position="366"/>
        <end position="421"/>
    </location>
</feature>
<feature type="domain" description="CCHC-type" evidence="9">
    <location>
        <begin position="299"/>
        <end position="315"/>
    </location>
</feature>
<keyword evidence="2" id="KW-0808">Transferase</keyword>
<dbReference type="SMART" id="SM00343">
    <property type="entry name" value="ZnF_C2HC"/>
    <property type="match status" value="3"/>
</dbReference>
<dbReference type="GO" id="GO:0003964">
    <property type="term" value="F:RNA-directed DNA polymerase activity"/>
    <property type="evidence" value="ECO:0007669"/>
    <property type="project" value="UniProtKB-KW"/>
</dbReference>
<keyword evidence="3" id="KW-0548">Nucleotidyltransferase</keyword>
<sequence length="1775" mass="204230">MGMKRRYGKWEHLVCRCHDELLGGNVHLITTFRLCCLITCIIVEVVGRKKYCCKYPGCNNCSHQDHDYCEQTHHEISPNLNNFAFLGVKKGKAGILAELGLSEKDLTPRKKAMLFLHRKIHRKTQHKFYKLSRMLEKEKDKVFCGAPSLVPSAEANGRETTQNYEVIPTATKKLKNSYEPLNNTTDDIEDNVMDTTAQEQREKEKLPPPIIVHGFFKDHLKLTTTLRNTIGSQYTINVDFHTYTHKTEKTHAFVLRGLHQEPTPKESMRGTNWPAYLVITDRTYTLDKLERIKYILNTKCHRCQRWGHATANCHTRAKCVKCAGDHLTRDCQLGNKITPKCVNCDGDHTANNIKCPEYQQKLEAAQERRKRNAKNEKYVPAPLPKDNAWEKRKKNTGSERAEPNYTELKHSAATPSTESVRTRVRRKIVGAPHQSAPAPHRYLFLCERKPWIERSAVDRDGGRYSCGSHYFSPKSSPDEHARHTANRKQPRHDRPTNTGAGGVAVIIKSDIAHRQIKKDHTNSMETITIELTNRVAVTAAYNRPENKFTKTDLKKIFERNRKLIVGGDFNAKHGDWNRGRSNANGNLLKKYTDDNDLTLNYTDEPTHYPENGMSPTTMDLFITKNVTIRRPTTLTALNSDHNPVIITTDGQYHRVQIHKNKNKIWQERIEKLNIKDNSLYKTAKLLGKSKTPVGNLITNNTTAITDKQKADTLARFYSDVHNLQLDNRPLTQKQKEINQIAEVIQKTTYKNPKQYDRDNLASPEEIRNIIKFLPNNKAPGPENIPNKHFPKQWKIATVVPIPKQNKDPTDPSNYRPISLLSGLAKVAEKVINERLNRYDQKLNLTRQGQFGFRPGHDTTQQVTRIITDIITNFNKQKCSEVAVPALVGSNLTEGGGFFPRKEPPPGHGCVSGADGRVVEGRATLFRHHREVSRVRIPGRMGLPWMLSCVYVVMNWQARSRDLNPMEHLLDNMGRRLQEQMPPPANLKEVRQLVVEMKEPHGQGQELKVDVVKQKSNQKTQKEATTKKNEIFKCKRCETKHKAKECPAYGKKCRKCGKLNHFQIACKTKQVHNIDQDENEEEEDQLYVGTIRINKIGMKQKEKDSWYEQIEVEGQKVNIKLDTGADTNLIPLKIFQKISHPQKLLKTRINLEAYGGYKLKAELECKIHNKESRQTFIVVNENGETIMGKDACESLKLIQKIGRVEEKSFEGLGKFKENCNLTLKGDSKPVFSPARRIPLAIKDKVKVKLEELEKKGIITRDENPTGWASPLVIVEKPDGSLRLCMDPHELNKVLEKPSFIIPTLKFNRLPFELNIAPEYFQMINTRNFKNIPNTIIYFDDILIATETEGEHDQIVQQVIERAKEMNIKFNKKKLQYKRKEVKFLGLIFKAEGMTLDQERINAIECLENPQNKAELQRLLGIFNFVRQFIPNYAELIMPLRELLKKNNKFAWMEEHTTVLKQMKEKLSKAPVLANFDIRKKITMQADASKTGIGCCLLQEGKTVSFASRALSEAETRYAQIEKEFLSIVFATTKFHQYIYGFDVEVLTDHKPLVSIMKKEINKIHSSRLQRMRLKLVKYKLNVKYLPGKYMYIADLLSRHYKKNSAEEDKELVEIVHTVSVHARISPDKREEFQRHTQNDEDLQKVMKYIKNGWPKEIKKVEPQNQRHSGSSSTKRHQQRECTTDRMSVSVDELSEAIAKGMDRAAESDDIPSDIEETARSGISSVIPNKSRAKYDLIYEKFEKWCEGKNVKHINEKMLLAYFEGKKTLKASTLWTL</sequence>